<evidence type="ECO:0000313" key="1">
    <source>
        <dbReference type="EMBL" id="KAK4245130.1"/>
    </source>
</evidence>
<dbReference type="AlphaFoldDB" id="A0AAN7CN38"/>
<dbReference type="Proteomes" id="UP001303647">
    <property type="component" value="Unassembled WGS sequence"/>
</dbReference>
<name>A0AAN7CN38_9PEZI</name>
<dbReference type="SUPFAM" id="SSF54909">
    <property type="entry name" value="Dimeric alpha+beta barrel"/>
    <property type="match status" value="1"/>
</dbReference>
<dbReference type="InterPro" id="IPR025444">
    <property type="entry name" value="Monooxy_af470"/>
</dbReference>
<comment type="caution">
    <text evidence="1">The sequence shown here is derived from an EMBL/GenBank/DDBJ whole genome shotgun (WGS) entry which is preliminary data.</text>
</comment>
<dbReference type="EMBL" id="MU857711">
    <property type="protein sequence ID" value="KAK4245130.1"/>
    <property type="molecule type" value="Genomic_DNA"/>
</dbReference>
<accession>A0AAN7CN38</accession>
<keyword evidence="2" id="KW-1185">Reference proteome</keyword>
<dbReference type="Pfam" id="PF13826">
    <property type="entry name" value="Monooxy_af470-like"/>
    <property type="match status" value="1"/>
</dbReference>
<proteinExistence type="predicted"/>
<organism evidence="1 2">
    <name type="scientific">Corynascus novoguineensis</name>
    <dbReference type="NCBI Taxonomy" id="1126955"/>
    <lineage>
        <taxon>Eukaryota</taxon>
        <taxon>Fungi</taxon>
        <taxon>Dikarya</taxon>
        <taxon>Ascomycota</taxon>
        <taxon>Pezizomycotina</taxon>
        <taxon>Sordariomycetes</taxon>
        <taxon>Sordariomycetidae</taxon>
        <taxon>Sordariales</taxon>
        <taxon>Chaetomiaceae</taxon>
        <taxon>Corynascus</taxon>
    </lineage>
</organism>
<reference evidence="1" key="2">
    <citation type="submission" date="2023-05" db="EMBL/GenBank/DDBJ databases">
        <authorList>
            <consortium name="Lawrence Berkeley National Laboratory"/>
            <person name="Steindorff A."/>
            <person name="Hensen N."/>
            <person name="Bonometti L."/>
            <person name="Westerberg I."/>
            <person name="Brannstrom I.O."/>
            <person name="Guillou S."/>
            <person name="Cros-Aarteil S."/>
            <person name="Calhoun S."/>
            <person name="Haridas S."/>
            <person name="Kuo A."/>
            <person name="Mondo S."/>
            <person name="Pangilinan J."/>
            <person name="Riley R."/>
            <person name="Labutti K."/>
            <person name="Andreopoulos B."/>
            <person name="Lipzen A."/>
            <person name="Chen C."/>
            <person name="Yanf M."/>
            <person name="Daum C."/>
            <person name="Ng V."/>
            <person name="Clum A."/>
            <person name="Ohm R."/>
            <person name="Martin F."/>
            <person name="Silar P."/>
            <person name="Natvig D."/>
            <person name="Lalanne C."/>
            <person name="Gautier V."/>
            <person name="Ament-Velasquez S.L."/>
            <person name="Kruys A."/>
            <person name="Hutchinson M.I."/>
            <person name="Powell A.J."/>
            <person name="Barry K."/>
            <person name="Miller A.N."/>
            <person name="Grigoriev I.V."/>
            <person name="Debuchy R."/>
            <person name="Gladieux P."/>
            <person name="Thoren M.H."/>
            <person name="Johannesson H."/>
        </authorList>
    </citation>
    <scope>NUCLEOTIDE SEQUENCE</scope>
    <source>
        <strain evidence="1">CBS 359.72</strain>
    </source>
</reference>
<reference evidence="1" key="1">
    <citation type="journal article" date="2023" name="Mol. Phylogenet. Evol.">
        <title>Genome-scale phylogeny and comparative genomics of the fungal order Sordariales.</title>
        <authorList>
            <person name="Hensen N."/>
            <person name="Bonometti L."/>
            <person name="Westerberg I."/>
            <person name="Brannstrom I.O."/>
            <person name="Guillou S."/>
            <person name="Cros-Aarteil S."/>
            <person name="Calhoun S."/>
            <person name="Haridas S."/>
            <person name="Kuo A."/>
            <person name="Mondo S."/>
            <person name="Pangilinan J."/>
            <person name="Riley R."/>
            <person name="LaButti K."/>
            <person name="Andreopoulos B."/>
            <person name="Lipzen A."/>
            <person name="Chen C."/>
            <person name="Yan M."/>
            <person name="Daum C."/>
            <person name="Ng V."/>
            <person name="Clum A."/>
            <person name="Steindorff A."/>
            <person name="Ohm R.A."/>
            <person name="Martin F."/>
            <person name="Silar P."/>
            <person name="Natvig D.O."/>
            <person name="Lalanne C."/>
            <person name="Gautier V."/>
            <person name="Ament-Velasquez S.L."/>
            <person name="Kruys A."/>
            <person name="Hutchinson M.I."/>
            <person name="Powell A.J."/>
            <person name="Barry K."/>
            <person name="Miller A.N."/>
            <person name="Grigoriev I.V."/>
            <person name="Debuchy R."/>
            <person name="Gladieux P."/>
            <person name="Hiltunen Thoren M."/>
            <person name="Johannesson H."/>
        </authorList>
    </citation>
    <scope>NUCLEOTIDE SEQUENCE</scope>
    <source>
        <strain evidence="1">CBS 359.72</strain>
    </source>
</reference>
<dbReference type="InterPro" id="IPR011008">
    <property type="entry name" value="Dimeric_a/b-barrel"/>
</dbReference>
<evidence type="ECO:0000313" key="2">
    <source>
        <dbReference type="Proteomes" id="UP001303647"/>
    </source>
</evidence>
<evidence type="ECO:0008006" key="3">
    <source>
        <dbReference type="Google" id="ProtNLM"/>
    </source>
</evidence>
<sequence length="281" mass="30679">MAPAHFKGIFPPSEERMEVPASGGLGNIFKDSFSLPTLLALGGLAQGVLSLVLPARYGLLPLLFLLLRSLVVTVLAANSLDAYVAKCGVIRGRTSGQLPNASYDGEKSSSLFGTTPSDKEIVVFHLGARFNHPLGPLAPKAKDLGDQFNACNADLLERAKEFGCIGASAYRGDDASSHNTIMTIYYFRNLEGLNRFAHDDIHRRAWDWYNRECLRRGYTHLGIFHEAFVVPAGAYETLYVNMQPTLLAQCQTDVRNESTGTDEFNACGAWITLAIHGKLAI</sequence>
<protein>
    <recommendedName>
        <fullName evidence="3">Monooxygenase</fullName>
    </recommendedName>
</protein>
<gene>
    <name evidence="1" type="ORF">C7999DRAFT_43320</name>
</gene>